<feature type="compositionally biased region" description="Acidic residues" evidence="1">
    <location>
        <begin position="80"/>
        <end position="103"/>
    </location>
</feature>
<dbReference type="RefSeq" id="WP_145693615.1">
    <property type="nucleotide sequence ID" value="NZ_QBKP01000008.1"/>
</dbReference>
<protein>
    <submittedName>
        <fullName evidence="2">Uncharacterized protein</fullName>
    </submittedName>
</protein>
<name>A0A2T6AZ44_9RHOB</name>
<gene>
    <name evidence="2" type="ORF">C8N34_108194</name>
</gene>
<dbReference type="AlphaFoldDB" id="A0A2T6AZ44"/>
<reference evidence="2 3" key="1">
    <citation type="submission" date="2018-04" db="EMBL/GenBank/DDBJ databases">
        <title>Genomic Encyclopedia of Archaeal and Bacterial Type Strains, Phase II (KMG-II): from individual species to whole genera.</title>
        <authorList>
            <person name="Goeker M."/>
        </authorList>
    </citation>
    <scope>NUCLEOTIDE SEQUENCE [LARGE SCALE GENOMIC DNA]</scope>
    <source>
        <strain evidence="2 3">DSM 21823</strain>
    </source>
</reference>
<proteinExistence type="predicted"/>
<feature type="region of interest" description="Disordered" evidence="1">
    <location>
        <begin position="78"/>
        <end position="103"/>
    </location>
</feature>
<sequence>MKLGELKAHIRSMDGNPKVYMNYGGPARGLVTVQKKSLLETLDVMFPTGKTTETGLMIDAGNRLILETMSEAVQPALMAEEPEDLDSLDAVGEPDDLDEPDEL</sequence>
<evidence type="ECO:0000256" key="1">
    <source>
        <dbReference type="SAM" id="MobiDB-lite"/>
    </source>
</evidence>
<accession>A0A2T6AZ44</accession>
<keyword evidence="3" id="KW-1185">Reference proteome</keyword>
<dbReference type="EMBL" id="QBKP01000008">
    <property type="protein sequence ID" value="PTX49084.1"/>
    <property type="molecule type" value="Genomic_DNA"/>
</dbReference>
<comment type="caution">
    <text evidence="2">The sequence shown here is derived from an EMBL/GenBank/DDBJ whole genome shotgun (WGS) entry which is preliminary data.</text>
</comment>
<organism evidence="2 3">
    <name type="scientific">Gemmobacter caeni</name>
    <dbReference type="NCBI Taxonomy" id="589035"/>
    <lineage>
        <taxon>Bacteria</taxon>
        <taxon>Pseudomonadati</taxon>
        <taxon>Pseudomonadota</taxon>
        <taxon>Alphaproteobacteria</taxon>
        <taxon>Rhodobacterales</taxon>
        <taxon>Paracoccaceae</taxon>
        <taxon>Gemmobacter</taxon>
    </lineage>
</organism>
<dbReference type="Proteomes" id="UP000244224">
    <property type="component" value="Unassembled WGS sequence"/>
</dbReference>
<evidence type="ECO:0000313" key="3">
    <source>
        <dbReference type="Proteomes" id="UP000244224"/>
    </source>
</evidence>
<evidence type="ECO:0000313" key="2">
    <source>
        <dbReference type="EMBL" id="PTX49084.1"/>
    </source>
</evidence>